<dbReference type="Gene3D" id="1.20.1280.140">
    <property type="match status" value="1"/>
</dbReference>
<organism evidence="2 3">
    <name type="scientific">Diplogelasinospora grovesii</name>
    <dbReference type="NCBI Taxonomy" id="303347"/>
    <lineage>
        <taxon>Eukaryota</taxon>
        <taxon>Fungi</taxon>
        <taxon>Dikarya</taxon>
        <taxon>Ascomycota</taxon>
        <taxon>Pezizomycotina</taxon>
        <taxon>Sordariomycetes</taxon>
        <taxon>Sordariomycetidae</taxon>
        <taxon>Sordariales</taxon>
        <taxon>Diplogelasinosporaceae</taxon>
        <taxon>Diplogelasinospora</taxon>
    </lineage>
</organism>
<sequence>MLKFSILPLLLATAVTTVLADGASIFNALQTIQNATLKLQSSVGSWDGGLLGTLPIVAESAQLLADIKKGQKVAEQSAPLSVLEAITVAQETMALATGVNQTLTTIISAKPKFDRLLLVSPVILLNLEMEKSATDDMSAAIIDKVPADLQVTAKQLVAPIDDSFNEAIAVYQHGI</sequence>
<evidence type="ECO:0000256" key="1">
    <source>
        <dbReference type="SAM" id="SignalP"/>
    </source>
</evidence>
<dbReference type="PANTHER" id="PTHR38123">
    <property type="entry name" value="CELL WALL SERINE-THREONINE-RICH GALACTOMANNOPROTEIN MP1 (AFU_ORTHOLOGUE AFUA_4G03240)"/>
    <property type="match status" value="1"/>
</dbReference>
<gene>
    <name evidence="2" type="ORF">QBC46DRAFT_397239</name>
</gene>
<dbReference type="GO" id="GO:0005576">
    <property type="term" value="C:extracellular region"/>
    <property type="evidence" value="ECO:0007669"/>
    <property type="project" value="TreeGrafter"/>
</dbReference>
<feature type="signal peptide" evidence="1">
    <location>
        <begin position="1"/>
        <end position="20"/>
    </location>
</feature>
<dbReference type="Pfam" id="PF12296">
    <property type="entry name" value="HsbA"/>
    <property type="match status" value="1"/>
</dbReference>
<protein>
    <submittedName>
        <fullName evidence="2">Hydrophobic surface binding protein A-domain-containing protein</fullName>
    </submittedName>
</protein>
<dbReference type="Proteomes" id="UP001303473">
    <property type="component" value="Unassembled WGS sequence"/>
</dbReference>
<accession>A0AAN6MXZ2</accession>
<keyword evidence="3" id="KW-1185">Reference proteome</keyword>
<keyword evidence="1" id="KW-0732">Signal</keyword>
<name>A0AAN6MXZ2_9PEZI</name>
<evidence type="ECO:0000313" key="2">
    <source>
        <dbReference type="EMBL" id="KAK3935575.1"/>
    </source>
</evidence>
<dbReference type="PANTHER" id="PTHR38123:SF4">
    <property type="entry name" value="CELL WALL GALACTOMANNOPROTEIN, PUTATIVE (AFU_ORTHOLOGUE AFUA_4G00870)-RELATED"/>
    <property type="match status" value="1"/>
</dbReference>
<feature type="chain" id="PRO_5043020430" evidence="1">
    <location>
        <begin position="21"/>
        <end position="175"/>
    </location>
</feature>
<evidence type="ECO:0000313" key="3">
    <source>
        <dbReference type="Proteomes" id="UP001303473"/>
    </source>
</evidence>
<proteinExistence type="predicted"/>
<dbReference type="AlphaFoldDB" id="A0AAN6MXZ2"/>
<reference evidence="3" key="1">
    <citation type="journal article" date="2023" name="Mol. Phylogenet. Evol.">
        <title>Genome-scale phylogeny and comparative genomics of the fungal order Sordariales.</title>
        <authorList>
            <person name="Hensen N."/>
            <person name="Bonometti L."/>
            <person name="Westerberg I."/>
            <person name="Brannstrom I.O."/>
            <person name="Guillou S."/>
            <person name="Cros-Aarteil S."/>
            <person name="Calhoun S."/>
            <person name="Haridas S."/>
            <person name="Kuo A."/>
            <person name="Mondo S."/>
            <person name="Pangilinan J."/>
            <person name="Riley R."/>
            <person name="LaButti K."/>
            <person name="Andreopoulos B."/>
            <person name="Lipzen A."/>
            <person name="Chen C."/>
            <person name="Yan M."/>
            <person name="Daum C."/>
            <person name="Ng V."/>
            <person name="Clum A."/>
            <person name="Steindorff A."/>
            <person name="Ohm R.A."/>
            <person name="Martin F."/>
            <person name="Silar P."/>
            <person name="Natvig D.O."/>
            <person name="Lalanne C."/>
            <person name="Gautier V."/>
            <person name="Ament-Velasquez S.L."/>
            <person name="Kruys A."/>
            <person name="Hutchinson M.I."/>
            <person name="Powell A.J."/>
            <person name="Barry K."/>
            <person name="Miller A.N."/>
            <person name="Grigoriev I.V."/>
            <person name="Debuchy R."/>
            <person name="Gladieux P."/>
            <person name="Hiltunen Thoren M."/>
            <person name="Johannesson H."/>
        </authorList>
    </citation>
    <scope>NUCLEOTIDE SEQUENCE [LARGE SCALE GENOMIC DNA]</scope>
    <source>
        <strain evidence="3">CBS 340.73</strain>
    </source>
</reference>
<comment type="caution">
    <text evidence="2">The sequence shown here is derived from an EMBL/GenBank/DDBJ whole genome shotgun (WGS) entry which is preliminary data.</text>
</comment>
<dbReference type="EMBL" id="MU853917">
    <property type="protein sequence ID" value="KAK3935575.1"/>
    <property type="molecule type" value="Genomic_DNA"/>
</dbReference>
<dbReference type="InterPro" id="IPR021054">
    <property type="entry name" value="Cell_wall_mannoprotein_1"/>
</dbReference>